<dbReference type="EMBL" id="JBHSFG010000037">
    <property type="protein sequence ID" value="MFC4467117.1"/>
    <property type="molecule type" value="Genomic_DNA"/>
</dbReference>
<dbReference type="SUPFAM" id="SSF55785">
    <property type="entry name" value="PYP-like sensor domain (PAS domain)"/>
    <property type="match status" value="1"/>
</dbReference>
<dbReference type="Gene3D" id="3.30.450.20">
    <property type="entry name" value="PAS domain"/>
    <property type="match status" value="2"/>
</dbReference>
<dbReference type="Gene3D" id="3.30.565.10">
    <property type="entry name" value="Histidine kinase-like ATPase, C-terminal domain"/>
    <property type="match status" value="1"/>
</dbReference>
<evidence type="ECO:0000256" key="11">
    <source>
        <dbReference type="ARBA" id="ARBA00022989"/>
    </source>
</evidence>
<keyword evidence="9" id="KW-0418">Kinase</keyword>
<dbReference type="PROSITE" id="PS50109">
    <property type="entry name" value="HIS_KIN"/>
    <property type="match status" value="1"/>
</dbReference>
<dbReference type="InterPro" id="IPR005467">
    <property type="entry name" value="His_kinase_dom"/>
</dbReference>
<dbReference type="PANTHER" id="PTHR43304:SF1">
    <property type="entry name" value="PAC DOMAIN-CONTAINING PROTEIN"/>
    <property type="match status" value="1"/>
</dbReference>
<dbReference type="SUPFAM" id="SSF55874">
    <property type="entry name" value="ATPase domain of HSP90 chaperone/DNA topoisomerase II/histidine kinase"/>
    <property type="match status" value="1"/>
</dbReference>
<feature type="transmembrane region" description="Helical" evidence="14">
    <location>
        <begin position="15"/>
        <end position="34"/>
    </location>
</feature>
<dbReference type="InterPro" id="IPR039506">
    <property type="entry name" value="SPOB_a"/>
</dbReference>
<evidence type="ECO:0000256" key="10">
    <source>
        <dbReference type="ARBA" id="ARBA00022840"/>
    </source>
</evidence>
<reference evidence="17" key="1">
    <citation type="journal article" date="2019" name="Int. J. Syst. Evol. Microbiol.">
        <title>The Global Catalogue of Microorganisms (GCM) 10K type strain sequencing project: providing services to taxonomists for standard genome sequencing and annotation.</title>
        <authorList>
            <consortium name="The Broad Institute Genomics Platform"/>
            <consortium name="The Broad Institute Genome Sequencing Center for Infectious Disease"/>
            <person name="Wu L."/>
            <person name="Ma J."/>
        </authorList>
    </citation>
    <scope>NUCLEOTIDE SEQUENCE [LARGE SCALE GENOMIC DNA]</scope>
    <source>
        <strain evidence="17">DT43</strain>
    </source>
</reference>
<keyword evidence="4" id="KW-1003">Cell membrane</keyword>
<evidence type="ECO:0000256" key="12">
    <source>
        <dbReference type="ARBA" id="ARBA00023012"/>
    </source>
</evidence>
<dbReference type="Pfam" id="PF17203">
    <property type="entry name" value="sCache_3_2"/>
    <property type="match status" value="1"/>
</dbReference>
<comment type="catalytic activity">
    <reaction evidence="1">
        <text>ATP + protein L-histidine = ADP + protein N-phospho-L-histidine.</text>
        <dbReference type="EC" id="2.7.13.3"/>
    </reaction>
</comment>
<keyword evidence="17" id="KW-1185">Reference proteome</keyword>
<keyword evidence="13 14" id="KW-0472">Membrane</keyword>
<dbReference type="InterPro" id="IPR035965">
    <property type="entry name" value="PAS-like_dom_sf"/>
</dbReference>
<dbReference type="Pfam" id="PF14689">
    <property type="entry name" value="SPOB_a"/>
    <property type="match status" value="1"/>
</dbReference>
<evidence type="ECO:0000256" key="14">
    <source>
        <dbReference type="SAM" id="Phobius"/>
    </source>
</evidence>
<dbReference type="InterPro" id="IPR052162">
    <property type="entry name" value="Sensor_kinase/Photoreceptor"/>
</dbReference>
<dbReference type="Pfam" id="PF02518">
    <property type="entry name" value="HATPase_c"/>
    <property type="match status" value="1"/>
</dbReference>
<dbReference type="InterPro" id="IPR033463">
    <property type="entry name" value="sCache_3"/>
</dbReference>
<sequence>MVVTSRRHTLAGELLVLQLAGVVVVLVAVAAVSLSQSKATFDRVEGRRVTALAEELAGNPLMRSQLVRPAPAETLAPLLQTKVTRENVTSVTVADAGGRIVAATNPTLVGTRLPVDGPSVSRARGWSGELPVDGVRELVAQAPVLGVNTKPVGEHLGTVMVGRASPTVWQRLSGASSYLLTYLGIASVLGVAGSWLLARRIKRQTLGLEPREIAGLAEHREAMLFGIAEGVVALDPQLRITLVNEVGRRLLELPEDCVGMSLGDLGIAGRLYDVLAGTGGEQGAEHGAEHAAEHGTERRDEVVVRRGRVLVMNRMDVTKDGRRLGSVTTLRDRTELAQLERELGSFRSSTELLRAQAHEFSNQLHTISGLIQIGEHDEVVRYVRALRKHRESLDLTLTSRVRDRAVAALLMAKSALAAERKVRLRISELTALERLEPMDAADVATVLGNLVDNALDAAAAWASASDHEDDAWVEVELRQDASSVEIVVRDSGPGVAPELAQEVFSHGFTTKAAQGGDRGIGLALTRLVCTRRGGEVSVANTNQGAMFTARMSVGQLSDRETEEVR</sequence>
<feature type="transmembrane region" description="Helical" evidence="14">
    <location>
        <begin position="179"/>
        <end position="198"/>
    </location>
</feature>
<dbReference type="Proteomes" id="UP001596012">
    <property type="component" value="Unassembled WGS sequence"/>
</dbReference>
<feature type="domain" description="Histidine kinase" evidence="15">
    <location>
        <begin position="355"/>
        <end position="555"/>
    </location>
</feature>
<evidence type="ECO:0000256" key="13">
    <source>
        <dbReference type="ARBA" id="ARBA00023136"/>
    </source>
</evidence>
<evidence type="ECO:0000256" key="1">
    <source>
        <dbReference type="ARBA" id="ARBA00000085"/>
    </source>
</evidence>
<evidence type="ECO:0000256" key="8">
    <source>
        <dbReference type="ARBA" id="ARBA00022741"/>
    </source>
</evidence>
<evidence type="ECO:0000313" key="16">
    <source>
        <dbReference type="EMBL" id="MFC4467117.1"/>
    </source>
</evidence>
<dbReference type="EC" id="2.7.13.3" evidence="3"/>
<dbReference type="CDD" id="cd00130">
    <property type="entry name" value="PAS"/>
    <property type="match status" value="1"/>
</dbReference>
<gene>
    <name evidence="16" type="ORF">ACFPH6_21770</name>
</gene>
<dbReference type="SUPFAM" id="SSF55890">
    <property type="entry name" value="Sporulation response regulatory protein Spo0B"/>
    <property type="match status" value="1"/>
</dbReference>
<dbReference type="RefSeq" id="WP_386344216.1">
    <property type="nucleotide sequence ID" value="NZ_JBHSFG010000037.1"/>
</dbReference>
<evidence type="ECO:0000256" key="3">
    <source>
        <dbReference type="ARBA" id="ARBA00012438"/>
    </source>
</evidence>
<evidence type="ECO:0000259" key="15">
    <source>
        <dbReference type="PROSITE" id="PS50109"/>
    </source>
</evidence>
<keyword evidence="10 16" id="KW-0067">ATP-binding</keyword>
<keyword evidence="6" id="KW-0808">Transferase</keyword>
<dbReference type="Gene3D" id="1.10.287.130">
    <property type="match status" value="1"/>
</dbReference>
<evidence type="ECO:0000256" key="2">
    <source>
        <dbReference type="ARBA" id="ARBA00004651"/>
    </source>
</evidence>
<dbReference type="SMART" id="SM00091">
    <property type="entry name" value="PAS"/>
    <property type="match status" value="1"/>
</dbReference>
<organism evidence="16 17">
    <name type="scientific">Streptomyces xiangluensis</name>
    <dbReference type="NCBI Taxonomy" id="2665720"/>
    <lineage>
        <taxon>Bacteria</taxon>
        <taxon>Bacillati</taxon>
        <taxon>Actinomycetota</taxon>
        <taxon>Actinomycetes</taxon>
        <taxon>Kitasatosporales</taxon>
        <taxon>Streptomycetaceae</taxon>
        <taxon>Streptomyces</taxon>
    </lineage>
</organism>
<dbReference type="PANTHER" id="PTHR43304">
    <property type="entry name" value="PHYTOCHROME-LIKE PROTEIN CPH1"/>
    <property type="match status" value="1"/>
</dbReference>
<accession>A0ABV8YRD7</accession>
<evidence type="ECO:0000256" key="9">
    <source>
        <dbReference type="ARBA" id="ARBA00022777"/>
    </source>
</evidence>
<dbReference type="InterPro" id="IPR016120">
    <property type="entry name" value="Sig_transdc_His_kin_SpoOB"/>
</dbReference>
<dbReference type="InterPro" id="IPR004358">
    <property type="entry name" value="Sig_transdc_His_kin-like_C"/>
</dbReference>
<dbReference type="GO" id="GO:0005524">
    <property type="term" value="F:ATP binding"/>
    <property type="evidence" value="ECO:0007669"/>
    <property type="project" value="UniProtKB-KW"/>
</dbReference>
<comment type="caution">
    <text evidence="16">The sequence shown here is derived from an EMBL/GenBank/DDBJ whole genome shotgun (WGS) entry which is preliminary data.</text>
</comment>
<dbReference type="InterPro" id="IPR000014">
    <property type="entry name" value="PAS"/>
</dbReference>
<keyword evidence="5" id="KW-0597">Phosphoprotein</keyword>
<evidence type="ECO:0000256" key="4">
    <source>
        <dbReference type="ARBA" id="ARBA00022475"/>
    </source>
</evidence>
<keyword evidence="7 14" id="KW-0812">Transmembrane</keyword>
<dbReference type="SUPFAM" id="SSF103190">
    <property type="entry name" value="Sensory domain-like"/>
    <property type="match status" value="1"/>
</dbReference>
<comment type="subcellular location">
    <subcellularLocation>
        <location evidence="2">Cell membrane</location>
        <topology evidence="2">Multi-pass membrane protein</topology>
    </subcellularLocation>
</comment>
<evidence type="ECO:0000256" key="7">
    <source>
        <dbReference type="ARBA" id="ARBA00022692"/>
    </source>
</evidence>
<dbReference type="InterPro" id="IPR036890">
    <property type="entry name" value="HATPase_C_sf"/>
</dbReference>
<evidence type="ECO:0000256" key="5">
    <source>
        <dbReference type="ARBA" id="ARBA00022553"/>
    </source>
</evidence>
<keyword evidence="11 14" id="KW-1133">Transmembrane helix</keyword>
<keyword evidence="8" id="KW-0547">Nucleotide-binding</keyword>
<name>A0ABV8YRD7_9ACTN</name>
<protein>
    <recommendedName>
        <fullName evidence="3">histidine kinase</fullName>
        <ecNumber evidence="3">2.7.13.3</ecNumber>
    </recommendedName>
</protein>
<evidence type="ECO:0000256" key="6">
    <source>
        <dbReference type="ARBA" id="ARBA00022679"/>
    </source>
</evidence>
<evidence type="ECO:0000313" key="17">
    <source>
        <dbReference type="Proteomes" id="UP001596012"/>
    </source>
</evidence>
<keyword evidence="12" id="KW-0902">Two-component regulatory system</keyword>
<dbReference type="InterPro" id="IPR029151">
    <property type="entry name" value="Sensor-like_sf"/>
</dbReference>
<dbReference type="SMART" id="SM00387">
    <property type="entry name" value="HATPase_c"/>
    <property type="match status" value="1"/>
</dbReference>
<dbReference type="InterPro" id="IPR003594">
    <property type="entry name" value="HATPase_dom"/>
</dbReference>
<proteinExistence type="predicted"/>
<dbReference type="PRINTS" id="PR00344">
    <property type="entry name" value="BCTRLSENSOR"/>
</dbReference>